<gene>
    <name evidence="4" type="ORF">K443DRAFT_464262</name>
</gene>
<protein>
    <recommendedName>
        <fullName evidence="3">C2H2-type domain-containing protein</fullName>
    </recommendedName>
</protein>
<evidence type="ECO:0000313" key="5">
    <source>
        <dbReference type="Proteomes" id="UP000054477"/>
    </source>
</evidence>
<keyword evidence="1" id="KW-0863">Zinc-finger</keyword>
<feature type="region of interest" description="Disordered" evidence="2">
    <location>
        <begin position="168"/>
        <end position="203"/>
    </location>
</feature>
<evidence type="ECO:0000313" key="4">
    <source>
        <dbReference type="EMBL" id="KIJ91962.1"/>
    </source>
</evidence>
<keyword evidence="1" id="KW-0479">Metal-binding</keyword>
<keyword evidence="5" id="KW-1185">Reference proteome</keyword>
<sequence>MYDRLFSLDHNIRGINFSEEDTVAGVTADSGLHSLPGPDYVTFTPDHSLNNSGFLTSDASSSQYSARNEDFPTVEQIPGPDYATFTHHHSLDDSIFIASGVSPSQYSARSEDFPTAQLQVTPSSEDQYFFVGQDPPSPLEGGANTESATSLDVAQFIDFNLFSDAPITPPSVKTPDALPTRRRVPLTPTQPSDSPQHWHEAPNNQREELYCPATGAALFSDYLQTSGSGVHDTPESPRLMPPNVHSSHVSPPSSAFKFSMARGGGTVTYSSPRPLPAFTPAPVEYHDSLPLPEAMFTNQAGTHHDFLPVPVFMPAPGGGHVEYQDCFPQPASTSTNEATIRDVEDILQAPQPMPPSSVWDVHATPPSSTFSFRMAPDGNSVTPNSDSGPFPQSTWSRATRYDIEKYNLAVYGQTWSPQIYCRWGSKCLAILKHSEEAIQEHVKIMHDVNLKGKGRILCLWDGTCEARENGVSPGEMARHIDTTDGHAMSLVASDVMGWAKRANACTLCTAAFPRFDSLQRHSKITHGVVVTKKGKI</sequence>
<evidence type="ECO:0000259" key="3">
    <source>
        <dbReference type="PROSITE" id="PS50157"/>
    </source>
</evidence>
<dbReference type="InterPro" id="IPR013087">
    <property type="entry name" value="Znf_C2H2_type"/>
</dbReference>
<dbReference type="Proteomes" id="UP000054477">
    <property type="component" value="Unassembled WGS sequence"/>
</dbReference>
<keyword evidence="1" id="KW-0862">Zinc</keyword>
<feature type="domain" description="C2H2-type" evidence="3">
    <location>
        <begin position="503"/>
        <end position="526"/>
    </location>
</feature>
<dbReference type="AlphaFoldDB" id="A0A0C9X6A3"/>
<dbReference type="OrthoDB" id="8117402at2759"/>
<proteinExistence type="predicted"/>
<name>A0A0C9X6A3_9AGAR</name>
<dbReference type="PROSITE" id="PS00028">
    <property type="entry name" value="ZINC_FINGER_C2H2_1"/>
    <property type="match status" value="1"/>
</dbReference>
<accession>A0A0C9X6A3</accession>
<reference evidence="4 5" key="1">
    <citation type="submission" date="2014-04" db="EMBL/GenBank/DDBJ databases">
        <authorList>
            <consortium name="DOE Joint Genome Institute"/>
            <person name="Kuo A."/>
            <person name="Kohler A."/>
            <person name="Nagy L.G."/>
            <person name="Floudas D."/>
            <person name="Copeland A."/>
            <person name="Barry K.W."/>
            <person name="Cichocki N."/>
            <person name="Veneault-Fourrey C."/>
            <person name="LaButti K."/>
            <person name="Lindquist E.A."/>
            <person name="Lipzen A."/>
            <person name="Lundell T."/>
            <person name="Morin E."/>
            <person name="Murat C."/>
            <person name="Sun H."/>
            <person name="Tunlid A."/>
            <person name="Henrissat B."/>
            <person name="Grigoriev I.V."/>
            <person name="Hibbett D.S."/>
            <person name="Martin F."/>
            <person name="Nordberg H.P."/>
            <person name="Cantor M.N."/>
            <person name="Hua S.X."/>
        </authorList>
    </citation>
    <scope>NUCLEOTIDE SEQUENCE [LARGE SCALE GENOMIC DNA]</scope>
    <source>
        <strain evidence="4 5">LaAM-08-1</strain>
    </source>
</reference>
<dbReference type="HOGENOM" id="CLU_508103_0_0_1"/>
<evidence type="ECO:0000256" key="2">
    <source>
        <dbReference type="SAM" id="MobiDB-lite"/>
    </source>
</evidence>
<reference evidence="5" key="2">
    <citation type="submission" date="2015-01" db="EMBL/GenBank/DDBJ databases">
        <title>Evolutionary Origins and Diversification of the Mycorrhizal Mutualists.</title>
        <authorList>
            <consortium name="DOE Joint Genome Institute"/>
            <consortium name="Mycorrhizal Genomics Consortium"/>
            <person name="Kohler A."/>
            <person name="Kuo A."/>
            <person name="Nagy L.G."/>
            <person name="Floudas D."/>
            <person name="Copeland A."/>
            <person name="Barry K.W."/>
            <person name="Cichocki N."/>
            <person name="Veneault-Fourrey C."/>
            <person name="LaButti K."/>
            <person name="Lindquist E.A."/>
            <person name="Lipzen A."/>
            <person name="Lundell T."/>
            <person name="Morin E."/>
            <person name="Murat C."/>
            <person name="Riley R."/>
            <person name="Ohm R."/>
            <person name="Sun H."/>
            <person name="Tunlid A."/>
            <person name="Henrissat B."/>
            <person name="Grigoriev I.V."/>
            <person name="Hibbett D.S."/>
            <person name="Martin F."/>
        </authorList>
    </citation>
    <scope>NUCLEOTIDE SEQUENCE [LARGE SCALE GENOMIC DNA]</scope>
    <source>
        <strain evidence="5">LaAM-08-1</strain>
    </source>
</reference>
<dbReference type="GO" id="GO:0008270">
    <property type="term" value="F:zinc ion binding"/>
    <property type="evidence" value="ECO:0007669"/>
    <property type="project" value="UniProtKB-KW"/>
</dbReference>
<evidence type="ECO:0000256" key="1">
    <source>
        <dbReference type="PROSITE-ProRule" id="PRU00042"/>
    </source>
</evidence>
<dbReference type="PROSITE" id="PS50157">
    <property type="entry name" value="ZINC_FINGER_C2H2_2"/>
    <property type="match status" value="1"/>
</dbReference>
<dbReference type="EMBL" id="KN838952">
    <property type="protein sequence ID" value="KIJ91962.1"/>
    <property type="molecule type" value="Genomic_DNA"/>
</dbReference>
<organism evidence="4 5">
    <name type="scientific">Laccaria amethystina LaAM-08-1</name>
    <dbReference type="NCBI Taxonomy" id="1095629"/>
    <lineage>
        <taxon>Eukaryota</taxon>
        <taxon>Fungi</taxon>
        <taxon>Dikarya</taxon>
        <taxon>Basidiomycota</taxon>
        <taxon>Agaricomycotina</taxon>
        <taxon>Agaricomycetes</taxon>
        <taxon>Agaricomycetidae</taxon>
        <taxon>Agaricales</taxon>
        <taxon>Agaricineae</taxon>
        <taxon>Hydnangiaceae</taxon>
        <taxon>Laccaria</taxon>
    </lineage>
</organism>